<evidence type="ECO:0000313" key="11">
    <source>
        <dbReference type="EnsemblMetazoa" id="CapteP90418"/>
    </source>
</evidence>
<dbReference type="SUPFAM" id="SSF81321">
    <property type="entry name" value="Family A G protein-coupled receptor-like"/>
    <property type="match status" value="1"/>
</dbReference>
<keyword evidence="6" id="KW-0675">Receptor</keyword>
<evidence type="ECO:0000259" key="9">
    <source>
        <dbReference type="PROSITE" id="PS50262"/>
    </source>
</evidence>
<dbReference type="GO" id="GO:0005886">
    <property type="term" value="C:plasma membrane"/>
    <property type="evidence" value="ECO:0007669"/>
    <property type="project" value="TreeGrafter"/>
</dbReference>
<keyword evidence="5 8" id="KW-0472">Membrane</keyword>
<evidence type="ECO:0000256" key="5">
    <source>
        <dbReference type="ARBA" id="ARBA00023136"/>
    </source>
</evidence>
<gene>
    <name evidence="10" type="ORF">CAPTEDRAFT_90418</name>
</gene>
<dbReference type="STRING" id="283909.R7UL93"/>
<dbReference type="Gene3D" id="1.20.1070.10">
    <property type="entry name" value="Rhodopsin 7-helix transmembrane proteins"/>
    <property type="match status" value="1"/>
</dbReference>
<dbReference type="EMBL" id="AMQN01043330">
    <property type="status" value="NOT_ANNOTATED_CDS"/>
    <property type="molecule type" value="Genomic_DNA"/>
</dbReference>
<dbReference type="Proteomes" id="UP000014760">
    <property type="component" value="Unassembled WGS sequence"/>
</dbReference>
<dbReference type="EMBL" id="KB300339">
    <property type="protein sequence ID" value="ELU06873.1"/>
    <property type="molecule type" value="Genomic_DNA"/>
</dbReference>
<dbReference type="AlphaFoldDB" id="R7UL93"/>
<dbReference type="PANTHER" id="PTHR45695:SF26">
    <property type="entry name" value="NEUROPEPTIDE CCHAMIDE-1 RECEPTOR"/>
    <property type="match status" value="1"/>
</dbReference>
<feature type="transmembrane region" description="Helical" evidence="8">
    <location>
        <begin position="42"/>
        <end position="64"/>
    </location>
</feature>
<dbReference type="OrthoDB" id="10049706at2759"/>
<feature type="transmembrane region" description="Helical" evidence="8">
    <location>
        <begin position="6"/>
        <end position="30"/>
    </location>
</feature>
<dbReference type="InterPro" id="IPR017452">
    <property type="entry name" value="GPCR_Rhodpsn_7TM"/>
</dbReference>
<evidence type="ECO:0000256" key="6">
    <source>
        <dbReference type="ARBA" id="ARBA00023170"/>
    </source>
</evidence>
<evidence type="ECO:0000256" key="3">
    <source>
        <dbReference type="ARBA" id="ARBA00022989"/>
    </source>
</evidence>
<evidence type="ECO:0000256" key="8">
    <source>
        <dbReference type="SAM" id="Phobius"/>
    </source>
</evidence>
<evidence type="ECO:0000256" key="1">
    <source>
        <dbReference type="ARBA" id="ARBA00004141"/>
    </source>
</evidence>
<keyword evidence="3 8" id="KW-1133">Transmembrane helix</keyword>
<evidence type="ECO:0000256" key="2">
    <source>
        <dbReference type="ARBA" id="ARBA00022692"/>
    </source>
</evidence>
<keyword evidence="2 8" id="KW-0812">Transmembrane</keyword>
<dbReference type="InterPro" id="IPR000276">
    <property type="entry name" value="GPCR_Rhodpsn"/>
</dbReference>
<dbReference type="PROSITE" id="PS50262">
    <property type="entry name" value="G_PROTEIN_RECEP_F1_2"/>
    <property type="match status" value="1"/>
</dbReference>
<dbReference type="PANTHER" id="PTHR45695">
    <property type="entry name" value="LEUCOKININ RECEPTOR-RELATED"/>
    <property type="match status" value="1"/>
</dbReference>
<comment type="subcellular location">
    <subcellularLocation>
        <location evidence="1">Membrane</location>
        <topology evidence="1">Multi-pass membrane protein</topology>
    </subcellularLocation>
</comment>
<evidence type="ECO:0000256" key="7">
    <source>
        <dbReference type="ARBA" id="ARBA00023224"/>
    </source>
</evidence>
<dbReference type="GO" id="GO:0008188">
    <property type="term" value="F:neuropeptide receptor activity"/>
    <property type="evidence" value="ECO:0007669"/>
    <property type="project" value="TreeGrafter"/>
</dbReference>
<dbReference type="Pfam" id="PF00001">
    <property type="entry name" value="7tm_1"/>
    <property type="match status" value="1"/>
</dbReference>
<organism evidence="10">
    <name type="scientific">Capitella teleta</name>
    <name type="common">Polychaete worm</name>
    <dbReference type="NCBI Taxonomy" id="283909"/>
    <lineage>
        <taxon>Eukaryota</taxon>
        <taxon>Metazoa</taxon>
        <taxon>Spiralia</taxon>
        <taxon>Lophotrochozoa</taxon>
        <taxon>Annelida</taxon>
        <taxon>Polychaeta</taxon>
        <taxon>Sedentaria</taxon>
        <taxon>Scolecida</taxon>
        <taxon>Capitellidae</taxon>
        <taxon>Capitella</taxon>
    </lineage>
</organism>
<reference evidence="10 12" key="2">
    <citation type="journal article" date="2013" name="Nature">
        <title>Insights into bilaterian evolution from three spiralian genomes.</title>
        <authorList>
            <person name="Simakov O."/>
            <person name="Marletaz F."/>
            <person name="Cho S.J."/>
            <person name="Edsinger-Gonzales E."/>
            <person name="Havlak P."/>
            <person name="Hellsten U."/>
            <person name="Kuo D.H."/>
            <person name="Larsson T."/>
            <person name="Lv J."/>
            <person name="Arendt D."/>
            <person name="Savage R."/>
            <person name="Osoegawa K."/>
            <person name="de Jong P."/>
            <person name="Grimwood J."/>
            <person name="Chapman J.A."/>
            <person name="Shapiro H."/>
            <person name="Aerts A."/>
            <person name="Otillar R.P."/>
            <person name="Terry A.Y."/>
            <person name="Boore J.L."/>
            <person name="Grigoriev I.V."/>
            <person name="Lindberg D.R."/>
            <person name="Seaver E.C."/>
            <person name="Weisblat D.A."/>
            <person name="Putnam N.H."/>
            <person name="Rokhsar D.S."/>
        </authorList>
    </citation>
    <scope>NUCLEOTIDE SEQUENCE</scope>
    <source>
        <strain evidence="10 12">I ESC-2004</strain>
    </source>
</reference>
<name>R7UL93_CAPTE</name>
<feature type="domain" description="G-protein coupled receptors family 1 profile" evidence="9">
    <location>
        <begin position="21"/>
        <end position="68"/>
    </location>
</feature>
<sequence length="68" mass="7411">MVSAYVVPVVFSLIFLVGVVGNSLVIFIILRNKAMRTTPNIFIGSLALGDLLLLLVPVPFYGMIYTLP</sequence>
<keyword evidence="12" id="KW-1185">Reference proteome</keyword>
<evidence type="ECO:0000313" key="10">
    <source>
        <dbReference type="EMBL" id="ELU06873.1"/>
    </source>
</evidence>
<evidence type="ECO:0000313" key="12">
    <source>
        <dbReference type="Proteomes" id="UP000014760"/>
    </source>
</evidence>
<evidence type="ECO:0000256" key="4">
    <source>
        <dbReference type="ARBA" id="ARBA00023040"/>
    </source>
</evidence>
<reference evidence="11" key="3">
    <citation type="submission" date="2015-06" db="UniProtKB">
        <authorList>
            <consortium name="EnsemblMetazoa"/>
        </authorList>
    </citation>
    <scope>IDENTIFICATION</scope>
</reference>
<keyword evidence="7" id="KW-0807">Transducer</keyword>
<keyword evidence="4" id="KW-0297">G-protein coupled receptor</keyword>
<reference evidence="12" key="1">
    <citation type="submission" date="2012-12" db="EMBL/GenBank/DDBJ databases">
        <authorList>
            <person name="Hellsten U."/>
            <person name="Grimwood J."/>
            <person name="Chapman J.A."/>
            <person name="Shapiro H."/>
            <person name="Aerts A."/>
            <person name="Otillar R.P."/>
            <person name="Terry A.Y."/>
            <person name="Boore J.L."/>
            <person name="Simakov O."/>
            <person name="Marletaz F."/>
            <person name="Cho S.-J."/>
            <person name="Edsinger-Gonzales E."/>
            <person name="Havlak P."/>
            <person name="Kuo D.-H."/>
            <person name="Larsson T."/>
            <person name="Lv J."/>
            <person name="Arendt D."/>
            <person name="Savage R."/>
            <person name="Osoegawa K."/>
            <person name="de Jong P."/>
            <person name="Lindberg D.R."/>
            <person name="Seaver E.C."/>
            <person name="Weisblat D.A."/>
            <person name="Putnam N.H."/>
            <person name="Grigoriev I.V."/>
            <person name="Rokhsar D.S."/>
        </authorList>
    </citation>
    <scope>NUCLEOTIDE SEQUENCE</scope>
    <source>
        <strain evidence="12">I ESC-2004</strain>
    </source>
</reference>
<proteinExistence type="predicted"/>
<feature type="non-terminal residue" evidence="10">
    <location>
        <position position="68"/>
    </location>
</feature>
<dbReference type="PRINTS" id="PR00237">
    <property type="entry name" value="GPCRRHODOPSN"/>
</dbReference>
<dbReference type="HOGENOM" id="CLU_2801279_0_0_1"/>
<protein>
    <recommendedName>
        <fullName evidence="9">G-protein coupled receptors family 1 profile domain-containing protein</fullName>
    </recommendedName>
</protein>
<dbReference type="EnsemblMetazoa" id="CapteT90418">
    <property type="protein sequence ID" value="CapteP90418"/>
    <property type="gene ID" value="CapteG90418"/>
</dbReference>
<accession>R7UL93</accession>